<name>A0A9P5U1I4_9AGAR</name>
<accession>A0A9P5U1I4</accession>
<sequence length="65" mass="7985">MSKDQGVLYTHNRLYSMSQCGQWWQQTRHEPQHNHTHLRRRQHVFHHGKSQENARQQKLLCVWPV</sequence>
<gene>
    <name evidence="1" type="ORF">BDP27DRAFT_1335901</name>
</gene>
<evidence type="ECO:0000313" key="1">
    <source>
        <dbReference type="EMBL" id="KAF9062926.1"/>
    </source>
</evidence>
<reference evidence="1" key="1">
    <citation type="submission" date="2020-11" db="EMBL/GenBank/DDBJ databases">
        <authorList>
            <consortium name="DOE Joint Genome Institute"/>
            <person name="Ahrendt S."/>
            <person name="Riley R."/>
            <person name="Andreopoulos W."/>
            <person name="Labutti K."/>
            <person name="Pangilinan J."/>
            <person name="Ruiz-Duenas F.J."/>
            <person name="Barrasa J.M."/>
            <person name="Sanchez-Garcia M."/>
            <person name="Camarero S."/>
            <person name="Miyauchi S."/>
            <person name="Serrano A."/>
            <person name="Linde D."/>
            <person name="Babiker R."/>
            <person name="Drula E."/>
            <person name="Ayuso-Fernandez I."/>
            <person name="Pacheco R."/>
            <person name="Padilla G."/>
            <person name="Ferreira P."/>
            <person name="Barriuso J."/>
            <person name="Kellner H."/>
            <person name="Castanera R."/>
            <person name="Alfaro M."/>
            <person name="Ramirez L."/>
            <person name="Pisabarro A.G."/>
            <person name="Kuo A."/>
            <person name="Tritt A."/>
            <person name="Lipzen A."/>
            <person name="He G."/>
            <person name="Yan M."/>
            <person name="Ng V."/>
            <person name="Cullen D."/>
            <person name="Martin F."/>
            <person name="Rosso M.-N."/>
            <person name="Henrissat B."/>
            <person name="Hibbett D."/>
            <person name="Martinez A.T."/>
            <person name="Grigoriev I.V."/>
        </authorList>
    </citation>
    <scope>NUCLEOTIDE SEQUENCE</scope>
    <source>
        <strain evidence="1">AH 40177</strain>
    </source>
</reference>
<evidence type="ECO:0000313" key="2">
    <source>
        <dbReference type="Proteomes" id="UP000772434"/>
    </source>
</evidence>
<dbReference type="AlphaFoldDB" id="A0A9P5U1I4"/>
<protein>
    <submittedName>
        <fullName evidence="1">Uncharacterized protein</fullName>
    </submittedName>
</protein>
<keyword evidence="2" id="KW-1185">Reference proteome</keyword>
<organism evidence="1 2">
    <name type="scientific">Rhodocollybia butyracea</name>
    <dbReference type="NCBI Taxonomy" id="206335"/>
    <lineage>
        <taxon>Eukaryota</taxon>
        <taxon>Fungi</taxon>
        <taxon>Dikarya</taxon>
        <taxon>Basidiomycota</taxon>
        <taxon>Agaricomycotina</taxon>
        <taxon>Agaricomycetes</taxon>
        <taxon>Agaricomycetidae</taxon>
        <taxon>Agaricales</taxon>
        <taxon>Marasmiineae</taxon>
        <taxon>Omphalotaceae</taxon>
        <taxon>Rhodocollybia</taxon>
    </lineage>
</organism>
<dbReference type="EMBL" id="JADNRY010000158">
    <property type="protein sequence ID" value="KAF9062926.1"/>
    <property type="molecule type" value="Genomic_DNA"/>
</dbReference>
<dbReference type="Proteomes" id="UP000772434">
    <property type="component" value="Unassembled WGS sequence"/>
</dbReference>
<proteinExistence type="predicted"/>
<comment type="caution">
    <text evidence="1">The sequence shown here is derived from an EMBL/GenBank/DDBJ whole genome shotgun (WGS) entry which is preliminary data.</text>
</comment>